<dbReference type="PATRIC" id="fig|317.175.peg.666"/>
<dbReference type="Proteomes" id="UP000028631">
    <property type="component" value="Unassembled WGS sequence"/>
</dbReference>
<protein>
    <submittedName>
        <fullName evidence="1">Uncharacterized protein</fullName>
    </submittedName>
</protein>
<organism evidence="1 2">
    <name type="scientific">Pseudomonas syringae</name>
    <dbReference type="NCBI Taxonomy" id="317"/>
    <lineage>
        <taxon>Bacteria</taxon>
        <taxon>Pseudomonadati</taxon>
        <taxon>Pseudomonadota</taxon>
        <taxon>Gammaproteobacteria</taxon>
        <taxon>Pseudomonadales</taxon>
        <taxon>Pseudomonadaceae</taxon>
        <taxon>Pseudomonas</taxon>
    </lineage>
</organism>
<gene>
    <name evidence="1" type="ORF">IV01_03170</name>
</gene>
<dbReference type="RefSeq" id="WP_032625939.1">
    <property type="nucleotide sequence ID" value="NZ_JPQU01000017.1"/>
</dbReference>
<name>A0A085VQ57_PSESX</name>
<proteinExistence type="predicted"/>
<reference evidence="1 2" key="1">
    <citation type="submission" date="2014-07" db="EMBL/GenBank/DDBJ databases">
        <title>Draft Genome Sequences of Environmental Pseudomonas syringae strains.</title>
        <authorList>
            <person name="Baltrus D.A."/>
            <person name="Berge O."/>
            <person name="Morris C."/>
        </authorList>
    </citation>
    <scope>NUCLEOTIDE SEQUENCE [LARGE SCALE GENOMIC DNA]</scope>
    <source>
        <strain evidence="1 2">GAW0119</strain>
    </source>
</reference>
<dbReference type="EMBL" id="JPQU01000017">
    <property type="protein sequence ID" value="KFE57570.1"/>
    <property type="molecule type" value="Genomic_DNA"/>
</dbReference>
<sequence>MNNLWRIRVSYQFKNEPRECVVESEQQELPIETVAMPLLQLHFGDGENSLIIPSADAAPVEVLRQAELLGIAGIIVSNIS</sequence>
<evidence type="ECO:0000313" key="1">
    <source>
        <dbReference type="EMBL" id="KFE57570.1"/>
    </source>
</evidence>
<dbReference type="AlphaFoldDB" id="A0A085VQ57"/>
<comment type="caution">
    <text evidence="1">The sequence shown here is derived from an EMBL/GenBank/DDBJ whole genome shotgun (WGS) entry which is preliminary data.</text>
</comment>
<accession>A0A085VQ57</accession>
<evidence type="ECO:0000313" key="2">
    <source>
        <dbReference type="Proteomes" id="UP000028631"/>
    </source>
</evidence>
<keyword evidence="2" id="KW-1185">Reference proteome</keyword>